<protein>
    <submittedName>
        <fullName evidence="2">Uncharacterized protein</fullName>
    </submittedName>
</protein>
<keyword evidence="1" id="KW-0812">Transmembrane</keyword>
<keyword evidence="3" id="KW-1185">Reference proteome</keyword>
<dbReference type="AlphaFoldDB" id="A0A5D2IZ14"/>
<reference evidence="2 3" key="1">
    <citation type="submission" date="2019-07" db="EMBL/GenBank/DDBJ databases">
        <title>WGS assembly of Gossypium tomentosum.</title>
        <authorList>
            <person name="Chen Z.J."/>
            <person name="Sreedasyam A."/>
            <person name="Ando A."/>
            <person name="Song Q."/>
            <person name="De L."/>
            <person name="Hulse-Kemp A."/>
            <person name="Ding M."/>
            <person name="Ye W."/>
            <person name="Kirkbride R."/>
            <person name="Jenkins J."/>
            <person name="Plott C."/>
            <person name="Lovell J."/>
            <person name="Lin Y.-M."/>
            <person name="Vaughn R."/>
            <person name="Liu B."/>
            <person name="Li W."/>
            <person name="Simpson S."/>
            <person name="Scheffler B."/>
            <person name="Saski C."/>
            <person name="Grover C."/>
            <person name="Hu G."/>
            <person name="Conover J."/>
            <person name="Carlson J."/>
            <person name="Shu S."/>
            <person name="Boston L."/>
            <person name="Williams M."/>
            <person name="Peterson D."/>
            <person name="Mcgee K."/>
            <person name="Jones D."/>
            <person name="Wendel J."/>
            <person name="Stelly D."/>
            <person name="Grimwood J."/>
            <person name="Schmutz J."/>
        </authorList>
    </citation>
    <scope>NUCLEOTIDE SEQUENCE [LARGE SCALE GENOMIC DNA]</scope>
    <source>
        <strain evidence="2">7179.01</strain>
    </source>
</reference>
<feature type="transmembrane region" description="Helical" evidence="1">
    <location>
        <begin position="218"/>
        <end position="236"/>
    </location>
</feature>
<evidence type="ECO:0000256" key="1">
    <source>
        <dbReference type="SAM" id="Phobius"/>
    </source>
</evidence>
<gene>
    <name evidence="2" type="ORF">ES332_D10G010500v1</name>
</gene>
<accession>A0A5D2IZ14</accession>
<sequence>MISSVSFAASLAPYHHTKSSNPYHRLLISPKPIQHKPSLHKFHGGKACCYSNFHSQYSKPPLVPASYTSPQRGLLVPPDAKNKGSGSGEEDSIGALETVLKLYSAIKNQNQVIDFFTSLIKHMGNHIEFVVQPTLTEGMIVGINWRLEWNKAHMPLGQGFSFYTCHIYHGKVTIRNVEMFMEPLLHVEPLRLKIIGYLTTIMDNISSEVSSKAWKKKVISAVLALMFIATILLFSMY</sequence>
<proteinExistence type="predicted"/>
<dbReference type="EMBL" id="CM017632">
    <property type="protein sequence ID" value="TYH47622.1"/>
    <property type="molecule type" value="Genomic_DNA"/>
</dbReference>
<keyword evidence="1" id="KW-1133">Transmembrane helix</keyword>
<evidence type="ECO:0000313" key="3">
    <source>
        <dbReference type="Proteomes" id="UP000322667"/>
    </source>
</evidence>
<evidence type="ECO:0000313" key="2">
    <source>
        <dbReference type="EMBL" id="TYH47622.1"/>
    </source>
</evidence>
<organism evidence="2 3">
    <name type="scientific">Gossypium tomentosum</name>
    <name type="common">Hawaiian cotton</name>
    <name type="synonym">Gossypium sandvicense</name>
    <dbReference type="NCBI Taxonomy" id="34277"/>
    <lineage>
        <taxon>Eukaryota</taxon>
        <taxon>Viridiplantae</taxon>
        <taxon>Streptophyta</taxon>
        <taxon>Embryophyta</taxon>
        <taxon>Tracheophyta</taxon>
        <taxon>Spermatophyta</taxon>
        <taxon>Magnoliopsida</taxon>
        <taxon>eudicotyledons</taxon>
        <taxon>Gunneridae</taxon>
        <taxon>Pentapetalae</taxon>
        <taxon>rosids</taxon>
        <taxon>malvids</taxon>
        <taxon>Malvales</taxon>
        <taxon>Malvaceae</taxon>
        <taxon>Malvoideae</taxon>
        <taxon>Gossypium</taxon>
    </lineage>
</organism>
<name>A0A5D2IZ14_GOSTO</name>
<dbReference type="Proteomes" id="UP000322667">
    <property type="component" value="Chromosome D10"/>
</dbReference>
<dbReference type="PANTHER" id="PTHR33698:SF6">
    <property type="entry name" value="TRANSMEMBRANE PROTEIN"/>
    <property type="match status" value="1"/>
</dbReference>
<keyword evidence="1" id="KW-0472">Membrane</keyword>
<dbReference type="PANTHER" id="PTHR33698">
    <property type="entry name" value="NUCLEAR TRANSPORT FACTOR 2 (NTF2)-LIKE PROTEIN"/>
    <property type="match status" value="1"/>
</dbReference>